<proteinExistence type="predicted"/>
<dbReference type="Pfam" id="PF12096">
    <property type="entry name" value="DUF3572"/>
    <property type="match status" value="1"/>
</dbReference>
<reference evidence="1 2" key="1">
    <citation type="submission" date="2020-08" db="EMBL/GenBank/DDBJ databases">
        <title>Genomic Encyclopedia of Type Strains, Phase IV (KMG-IV): sequencing the most valuable type-strain genomes for metagenomic binning, comparative biology and taxonomic classification.</title>
        <authorList>
            <person name="Goeker M."/>
        </authorList>
    </citation>
    <scope>NUCLEOTIDE SEQUENCE [LARGE SCALE GENOMIC DNA]</scope>
    <source>
        <strain evidence="1 2">DSM 27057</strain>
    </source>
</reference>
<evidence type="ECO:0000313" key="1">
    <source>
        <dbReference type="EMBL" id="MBB3956385.1"/>
    </source>
</evidence>
<dbReference type="AlphaFoldDB" id="A0A7W6CJ57"/>
<dbReference type="InterPro" id="IPR021955">
    <property type="entry name" value="DUF3572"/>
</dbReference>
<dbReference type="Proteomes" id="UP000548867">
    <property type="component" value="Unassembled WGS sequence"/>
</dbReference>
<dbReference type="EMBL" id="JACIDX010000013">
    <property type="protein sequence ID" value="MBB3956385.1"/>
    <property type="molecule type" value="Genomic_DNA"/>
</dbReference>
<protein>
    <recommendedName>
        <fullName evidence="3">DUF3572 domain-containing protein</fullName>
    </recommendedName>
</protein>
<dbReference type="RefSeq" id="WP_183627268.1">
    <property type="nucleotide sequence ID" value="NZ_JACIDX010000013.1"/>
</dbReference>
<evidence type="ECO:0000313" key="2">
    <source>
        <dbReference type="Proteomes" id="UP000548867"/>
    </source>
</evidence>
<organism evidence="1 2">
    <name type="scientific">Novosphingobium sediminicola</name>
    <dbReference type="NCBI Taxonomy" id="563162"/>
    <lineage>
        <taxon>Bacteria</taxon>
        <taxon>Pseudomonadati</taxon>
        <taxon>Pseudomonadota</taxon>
        <taxon>Alphaproteobacteria</taxon>
        <taxon>Sphingomonadales</taxon>
        <taxon>Sphingomonadaceae</taxon>
        <taxon>Novosphingobium</taxon>
    </lineage>
</organism>
<gene>
    <name evidence="1" type="ORF">GGR38_003348</name>
</gene>
<name>A0A7W6CJ57_9SPHN</name>
<evidence type="ECO:0008006" key="3">
    <source>
        <dbReference type="Google" id="ProtNLM"/>
    </source>
</evidence>
<sequence>MLKKDDGEPEGLALAALGWILSDDDHADRLLALTGVSPEELRERIGERVVLAAILEFVLSHEPDLIACADALGVPPKALEKAHAALAAPMDDADWGA</sequence>
<accession>A0A7W6CJ57</accession>
<keyword evidence="2" id="KW-1185">Reference proteome</keyword>
<comment type="caution">
    <text evidence="1">The sequence shown here is derived from an EMBL/GenBank/DDBJ whole genome shotgun (WGS) entry which is preliminary data.</text>
</comment>